<dbReference type="PROSITE" id="PS51257">
    <property type="entry name" value="PROKAR_LIPOPROTEIN"/>
    <property type="match status" value="1"/>
</dbReference>
<dbReference type="VEuPathDB" id="VectorBase:GAUT015573"/>
<organism evidence="1 2">
    <name type="scientific">Glossina austeni</name>
    <name type="common">Savannah tsetse fly</name>
    <dbReference type="NCBI Taxonomy" id="7395"/>
    <lineage>
        <taxon>Eukaryota</taxon>
        <taxon>Metazoa</taxon>
        <taxon>Ecdysozoa</taxon>
        <taxon>Arthropoda</taxon>
        <taxon>Hexapoda</taxon>
        <taxon>Insecta</taxon>
        <taxon>Pterygota</taxon>
        <taxon>Neoptera</taxon>
        <taxon>Endopterygota</taxon>
        <taxon>Diptera</taxon>
        <taxon>Brachycera</taxon>
        <taxon>Muscomorpha</taxon>
        <taxon>Hippoboscoidea</taxon>
        <taxon>Glossinidae</taxon>
        <taxon>Glossina</taxon>
    </lineage>
</organism>
<sequence>MGGRLHRALLPVLAAISTLIVCCGIAGCVGLVNVSKEKAAITPNEDTTTNKANMVMRLNLVDEQFNEEQTRSELHCTLMERGDVTENSGSNLTRSLAISARMHVHDVFCCLCECGRVYMRHIVFTISHLTITKTKGIIRKMLIKVAID</sequence>
<dbReference type="Proteomes" id="UP000078200">
    <property type="component" value="Unassembled WGS sequence"/>
</dbReference>
<evidence type="ECO:0000313" key="1">
    <source>
        <dbReference type="EnsemblMetazoa" id="GAUT015573-PA"/>
    </source>
</evidence>
<dbReference type="EnsemblMetazoa" id="GAUT015573-RA">
    <property type="protein sequence ID" value="GAUT015573-PA"/>
    <property type="gene ID" value="GAUT015573"/>
</dbReference>
<accession>A0A1A9UUD2</accession>
<keyword evidence="2" id="KW-1185">Reference proteome</keyword>
<proteinExistence type="predicted"/>
<protein>
    <submittedName>
        <fullName evidence="1">Uncharacterized protein</fullName>
    </submittedName>
</protein>
<reference evidence="1" key="1">
    <citation type="submission" date="2020-05" db="UniProtKB">
        <authorList>
            <consortium name="EnsemblMetazoa"/>
        </authorList>
    </citation>
    <scope>IDENTIFICATION</scope>
    <source>
        <strain evidence="1">TTRI</strain>
    </source>
</reference>
<name>A0A1A9UUD2_GLOAU</name>
<dbReference type="AlphaFoldDB" id="A0A1A9UUD2"/>
<evidence type="ECO:0000313" key="2">
    <source>
        <dbReference type="Proteomes" id="UP000078200"/>
    </source>
</evidence>